<evidence type="ECO:0000313" key="3">
    <source>
        <dbReference type="Proteomes" id="UP001357485"/>
    </source>
</evidence>
<evidence type="ECO:0000313" key="2">
    <source>
        <dbReference type="EMBL" id="KAK5201805.1"/>
    </source>
</evidence>
<feature type="non-terminal residue" evidence="2">
    <location>
        <position position="342"/>
    </location>
</feature>
<proteinExistence type="predicted"/>
<protein>
    <submittedName>
        <fullName evidence="2">Uncharacterized protein</fullName>
    </submittedName>
</protein>
<evidence type="ECO:0000256" key="1">
    <source>
        <dbReference type="SAM" id="MobiDB-lite"/>
    </source>
</evidence>
<reference evidence="2 3" key="1">
    <citation type="submission" date="2023-08" db="EMBL/GenBank/DDBJ databases">
        <title>Black Yeasts Isolated from many extreme environments.</title>
        <authorList>
            <person name="Coleine C."/>
            <person name="Stajich J.E."/>
            <person name="Selbmann L."/>
        </authorList>
    </citation>
    <scope>NUCLEOTIDE SEQUENCE [LARGE SCALE GENOMIC DNA]</scope>
    <source>
        <strain evidence="2 3">CCFEE 536</strain>
    </source>
</reference>
<accession>A0ABR0LQG6</accession>
<feature type="region of interest" description="Disordered" evidence="1">
    <location>
        <begin position="293"/>
        <end position="342"/>
    </location>
</feature>
<dbReference type="Proteomes" id="UP001357485">
    <property type="component" value="Unassembled WGS sequence"/>
</dbReference>
<keyword evidence="3" id="KW-1185">Reference proteome</keyword>
<feature type="region of interest" description="Disordered" evidence="1">
    <location>
        <begin position="254"/>
        <end position="277"/>
    </location>
</feature>
<dbReference type="EMBL" id="JAVRRA010016484">
    <property type="protein sequence ID" value="KAK5201805.1"/>
    <property type="molecule type" value="Genomic_DNA"/>
</dbReference>
<gene>
    <name evidence="2" type="ORF">LTR16_001388</name>
</gene>
<organism evidence="2 3">
    <name type="scientific">Cryomyces antarcticus</name>
    <dbReference type="NCBI Taxonomy" id="329879"/>
    <lineage>
        <taxon>Eukaryota</taxon>
        <taxon>Fungi</taxon>
        <taxon>Dikarya</taxon>
        <taxon>Ascomycota</taxon>
        <taxon>Pezizomycotina</taxon>
        <taxon>Dothideomycetes</taxon>
        <taxon>Dothideomycetes incertae sedis</taxon>
        <taxon>Cryomyces</taxon>
    </lineage>
</organism>
<comment type="caution">
    <text evidence="2">The sequence shown here is derived from an EMBL/GenBank/DDBJ whole genome shotgun (WGS) entry which is preliminary data.</text>
</comment>
<sequence>MNQSTNSRTLLCEDSEDIANQLMNVDQRFRTAAFRILESTGSRTCGHVLCSNSNPTARDAFYDEMDLAIARPSLEGRLLQFPVNDDDGQPVPRATRLFPLRPCLRQPSTVLAAEAGGVSGTTAPSPIPASSARVTLSEDRNSIHSAPSLSSLQTPTRSPIHVAPEYTVVQVPDGISAQGATSNRSPLLDLIIDKPREESPFGFLPESDFDTLRERADIANAASEIEAAHTSGTPTGSCGLKLQRELRILGDALSPPEEDVAPNNDTPGADENAHPSADTRFAANKPMTLMAGPLLSTPMAMSPPTSRSREASKATLYDEQPPIDLESAVNVSTAQVASQPSS</sequence>
<feature type="compositionally biased region" description="Polar residues" evidence="1">
    <location>
        <begin position="329"/>
        <end position="342"/>
    </location>
</feature>
<name>A0ABR0LQG6_9PEZI</name>